<feature type="domain" description="Dyp-type peroxidase C-terminal" evidence="17">
    <location>
        <begin position="225"/>
        <end position="416"/>
    </location>
</feature>
<dbReference type="GO" id="GO:0030313">
    <property type="term" value="C:cell envelope"/>
    <property type="evidence" value="ECO:0007669"/>
    <property type="project" value="UniProtKB-SubCell"/>
</dbReference>
<evidence type="ECO:0000313" key="19">
    <source>
        <dbReference type="Proteomes" id="UP000267077"/>
    </source>
</evidence>
<comment type="similarity">
    <text evidence="2">Belongs to the DyP-type peroxidase family. EfeB subfamily.</text>
</comment>
<keyword evidence="4 13" id="KW-0349">Heme</keyword>
<dbReference type="GO" id="GO:0033212">
    <property type="term" value="P:iron import into cell"/>
    <property type="evidence" value="ECO:0007669"/>
    <property type="project" value="InterPro"/>
</dbReference>
<comment type="subunit">
    <text evidence="15">Homodimer. Part of a ferrous iron transporter composed of EfeU, EfeO and EfeB.</text>
</comment>
<dbReference type="GO" id="GO:0042597">
    <property type="term" value="C:periplasmic space"/>
    <property type="evidence" value="ECO:0007669"/>
    <property type="project" value="UniProtKB-SubCell"/>
</dbReference>
<comment type="cofactor">
    <cofactor evidence="13 15">
        <name>heme b</name>
        <dbReference type="ChEBI" id="CHEBI:60344"/>
    </cofactor>
    <text evidence="13 15">Binds 1 heme b (iron(II)-protoporphyrin IX) group non-covalently per subunit.</text>
</comment>
<comment type="subcellular location">
    <subcellularLocation>
        <location evidence="1">Cell envelope</location>
    </subcellularLocation>
    <subcellularLocation>
        <location evidence="15">Periplasm</location>
    </subcellularLocation>
</comment>
<dbReference type="InterPro" id="IPR048327">
    <property type="entry name" value="Dyp_perox_N"/>
</dbReference>
<dbReference type="PANTHER" id="PTHR30521:SF4">
    <property type="entry name" value="DEFERROCHELATASE"/>
    <property type="match status" value="1"/>
</dbReference>
<dbReference type="InterPro" id="IPR006313">
    <property type="entry name" value="EfeB/EfeN"/>
</dbReference>
<evidence type="ECO:0000256" key="10">
    <source>
        <dbReference type="ARBA" id="ARBA00033771"/>
    </source>
</evidence>
<evidence type="ECO:0000259" key="16">
    <source>
        <dbReference type="Pfam" id="PF04261"/>
    </source>
</evidence>
<dbReference type="PANTHER" id="PTHR30521">
    <property type="entry name" value="DEFERROCHELATASE/PEROXIDASE"/>
    <property type="match status" value="1"/>
</dbReference>
<keyword evidence="6 15" id="KW-0732">Signal</keyword>
<evidence type="ECO:0000256" key="15">
    <source>
        <dbReference type="RuleBase" id="RU365017"/>
    </source>
</evidence>
<organism evidence="18 19">
    <name type="scientific">Dyella dinghuensis</name>
    <dbReference type="NCBI Taxonomy" id="1920169"/>
    <lineage>
        <taxon>Bacteria</taxon>
        <taxon>Pseudomonadati</taxon>
        <taxon>Pseudomonadota</taxon>
        <taxon>Gammaproteobacteria</taxon>
        <taxon>Lysobacterales</taxon>
        <taxon>Rhodanobacteraceae</taxon>
        <taxon>Dyella</taxon>
    </lineage>
</organism>
<dbReference type="NCBIfam" id="TIGR01412">
    <property type="entry name" value="tat_substr_1"/>
    <property type="match status" value="1"/>
</dbReference>
<gene>
    <name evidence="18" type="primary">efeB</name>
    <name evidence="18" type="ORF">EKH79_12665</name>
</gene>
<dbReference type="Pfam" id="PF20628">
    <property type="entry name" value="Dyp_perox_C"/>
    <property type="match status" value="1"/>
</dbReference>
<evidence type="ECO:0000256" key="3">
    <source>
        <dbReference type="ARBA" id="ARBA00022559"/>
    </source>
</evidence>
<evidence type="ECO:0000256" key="11">
    <source>
        <dbReference type="ARBA" id="ARBA00033775"/>
    </source>
</evidence>
<keyword evidence="9" id="KW-0456">Lyase</keyword>
<dbReference type="Pfam" id="PF04261">
    <property type="entry name" value="Dyp_perox_N"/>
    <property type="match status" value="1"/>
</dbReference>
<feature type="binding site" evidence="13">
    <location>
        <position position="327"/>
    </location>
    <ligand>
        <name>heme b</name>
        <dbReference type="ChEBI" id="CHEBI:60344"/>
    </ligand>
</feature>
<dbReference type="PROSITE" id="PS51404">
    <property type="entry name" value="DYP_PEROXIDASE"/>
    <property type="match status" value="1"/>
</dbReference>
<feature type="binding site" evidence="13">
    <location>
        <position position="343"/>
    </location>
    <ligand>
        <name>heme b</name>
        <dbReference type="ChEBI" id="CHEBI:60344"/>
    </ligand>
</feature>
<dbReference type="GO" id="GO:0005829">
    <property type="term" value="C:cytosol"/>
    <property type="evidence" value="ECO:0007669"/>
    <property type="project" value="TreeGrafter"/>
</dbReference>
<keyword evidence="19" id="KW-1185">Reference proteome</keyword>
<keyword evidence="7 15" id="KW-0560">Oxidoreductase</keyword>
<protein>
    <recommendedName>
        <fullName evidence="10 15">Deferrochelatase</fullName>
        <ecNumber evidence="15">1.11.1.-</ecNumber>
    </recommendedName>
    <alternativeName>
        <fullName evidence="11 15">Peroxidase EfeB</fullName>
    </alternativeName>
</protein>
<dbReference type="GO" id="GO:0020037">
    <property type="term" value="F:heme binding"/>
    <property type="evidence" value="ECO:0007669"/>
    <property type="project" value="InterPro"/>
</dbReference>
<dbReference type="NCBIfam" id="TIGR01413">
    <property type="entry name" value="Dyp_perox_fam"/>
    <property type="match status" value="1"/>
</dbReference>
<dbReference type="Proteomes" id="UP000267077">
    <property type="component" value="Unassembled WGS sequence"/>
</dbReference>
<evidence type="ECO:0000256" key="14">
    <source>
        <dbReference type="PIRSR" id="PIRSR606313-2"/>
    </source>
</evidence>
<evidence type="ECO:0000259" key="17">
    <source>
        <dbReference type="Pfam" id="PF20628"/>
    </source>
</evidence>
<evidence type="ECO:0000256" key="1">
    <source>
        <dbReference type="ARBA" id="ARBA00004196"/>
    </source>
</evidence>
<keyword evidence="8 13" id="KW-0408">Iron</keyword>
<sequence>MSHADDPDLLSRRRFLASAATAATVAATSAVAAPRVLAKSSSTTTNADADTVPFWGEHQAGITTPQQGHVYFAAFDLTTDKRDDVIALLRRWTDASAHLTQGQTAVPLTDDMANPPTDSGEAIGLTPSRLTITFGFGPGMFVTKDGVDRYGIQKHRPEALADLPRFNGDQLVPERTGGDLCIQACANDPQVAFHAVRQLSRLAYDSAKLRWAQPGFMAAQKDKGTPRNLMGFKDGSMNPPINSATMMDQYIWAGNDAGWMNRGSYLVARPIRIALEHWDRMKLGFQEQVMGRHKDTGAPLGSKHEMDGLNLDANDADGNPVIPENSHVRLGAPAVNDGAQVLRRSYSYDNGLSFTAERWPPWRQAMEFDAGLLFLCYQRDPRTGFIKIFENMSKFDMLNQFVTHVGGGVFACPPGAKEGGYVGQSLFELA</sequence>
<dbReference type="InterPro" id="IPR006311">
    <property type="entry name" value="TAT_signal"/>
</dbReference>
<keyword evidence="15" id="KW-0574">Periplasm</keyword>
<dbReference type="GO" id="GO:0004325">
    <property type="term" value="F:ferrochelatase activity"/>
    <property type="evidence" value="ECO:0007669"/>
    <property type="project" value="UniProtKB-EC"/>
</dbReference>
<evidence type="ECO:0000313" key="18">
    <source>
        <dbReference type="EMBL" id="RUL63247.1"/>
    </source>
</evidence>
<comment type="caution">
    <text evidence="18">The sequence shown here is derived from an EMBL/GenBank/DDBJ whole genome shotgun (WGS) entry which is preliminary data.</text>
</comment>
<comment type="catalytic activity">
    <reaction evidence="12">
        <text>heme b + 2 H(+) = protoporphyrin IX + Fe(2+)</text>
        <dbReference type="Rhea" id="RHEA:22584"/>
        <dbReference type="ChEBI" id="CHEBI:15378"/>
        <dbReference type="ChEBI" id="CHEBI:29033"/>
        <dbReference type="ChEBI" id="CHEBI:57306"/>
        <dbReference type="ChEBI" id="CHEBI:60344"/>
        <dbReference type="EC" id="4.98.1.1"/>
    </reaction>
    <physiologicalReaction direction="left-to-right" evidence="12">
        <dbReference type="Rhea" id="RHEA:22585"/>
    </physiologicalReaction>
</comment>
<proteinExistence type="inferred from homology"/>
<evidence type="ECO:0000256" key="8">
    <source>
        <dbReference type="ARBA" id="ARBA00023004"/>
    </source>
</evidence>
<dbReference type="InterPro" id="IPR011008">
    <property type="entry name" value="Dimeric_a/b-barrel"/>
</dbReference>
<dbReference type="OrthoDB" id="3251355at2"/>
<dbReference type="PROSITE" id="PS51318">
    <property type="entry name" value="TAT"/>
    <property type="match status" value="1"/>
</dbReference>
<feature type="chain" id="PRO_5018376985" description="Deferrochelatase" evidence="15">
    <location>
        <begin position="33"/>
        <end position="430"/>
    </location>
</feature>
<keyword evidence="3 15" id="KW-0575">Peroxidase</keyword>
<name>A0A3S0PE36_9GAMM</name>
<dbReference type="InterPro" id="IPR006314">
    <property type="entry name" value="Dyp_peroxidase"/>
</dbReference>
<keyword evidence="5 13" id="KW-0479">Metal-binding</keyword>
<feature type="binding site" evidence="14">
    <location>
        <position position="292"/>
    </location>
    <ligand>
        <name>protoporphyrin IX</name>
        <dbReference type="ChEBI" id="CHEBI:57306"/>
    </ligand>
</feature>
<evidence type="ECO:0000256" key="7">
    <source>
        <dbReference type="ARBA" id="ARBA00023002"/>
    </source>
</evidence>
<accession>A0A3S0PE36</accession>
<evidence type="ECO:0000256" key="2">
    <source>
        <dbReference type="ARBA" id="ARBA00005365"/>
    </source>
</evidence>
<dbReference type="AlphaFoldDB" id="A0A3S0PE36"/>
<feature type="signal peptide" evidence="15">
    <location>
        <begin position="1"/>
        <end position="32"/>
    </location>
</feature>
<reference evidence="18 19" key="1">
    <citation type="submission" date="2018-12" db="EMBL/GenBank/DDBJ databases">
        <title>Dyella dinghuensis sp. nov. DHOA06 and Dyella choica sp. nov. 4M-K27, isolated from forest soil.</title>
        <authorList>
            <person name="Qiu L.-H."/>
            <person name="Gao Z.-H."/>
        </authorList>
    </citation>
    <scope>NUCLEOTIDE SEQUENCE [LARGE SCALE GENOMIC DNA]</scope>
    <source>
        <strain evidence="18 19">DHOA06</strain>
    </source>
</reference>
<dbReference type="SUPFAM" id="SSF54909">
    <property type="entry name" value="Dimeric alpha+beta barrel"/>
    <property type="match status" value="1"/>
</dbReference>
<evidence type="ECO:0000256" key="12">
    <source>
        <dbReference type="ARBA" id="ARBA00048856"/>
    </source>
</evidence>
<comment type="function">
    <text evidence="15">Involved in the recovery of exogenous heme iron. Extracts iron from heme while preserving the protoporphyrin ring intact.</text>
</comment>
<evidence type="ECO:0000256" key="6">
    <source>
        <dbReference type="ARBA" id="ARBA00022729"/>
    </source>
</evidence>
<evidence type="ECO:0000256" key="5">
    <source>
        <dbReference type="ARBA" id="ARBA00022723"/>
    </source>
</evidence>
<dbReference type="GO" id="GO:0046872">
    <property type="term" value="F:metal ion binding"/>
    <property type="evidence" value="ECO:0007669"/>
    <property type="project" value="UniProtKB-KW"/>
</dbReference>
<dbReference type="EMBL" id="RYZR01000006">
    <property type="protein sequence ID" value="RUL63247.1"/>
    <property type="molecule type" value="Genomic_DNA"/>
</dbReference>
<dbReference type="GO" id="GO:0004601">
    <property type="term" value="F:peroxidase activity"/>
    <property type="evidence" value="ECO:0007669"/>
    <property type="project" value="UniProtKB-KW"/>
</dbReference>
<dbReference type="InterPro" id="IPR048328">
    <property type="entry name" value="Dyp_perox_C"/>
</dbReference>
<evidence type="ECO:0000256" key="4">
    <source>
        <dbReference type="ARBA" id="ARBA00022617"/>
    </source>
</evidence>
<feature type="domain" description="Dyp-type peroxidase N-terminal" evidence="16">
    <location>
        <begin position="59"/>
        <end position="216"/>
    </location>
</feature>
<evidence type="ECO:0000256" key="9">
    <source>
        <dbReference type="ARBA" id="ARBA00023239"/>
    </source>
</evidence>
<dbReference type="EC" id="1.11.1.-" evidence="15"/>
<dbReference type="RefSeq" id="WP_126674183.1">
    <property type="nucleotide sequence ID" value="NZ_RYZR01000006.1"/>
</dbReference>
<evidence type="ECO:0000256" key="13">
    <source>
        <dbReference type="PIRSR" id="PIRSR606313-1"/>
    </source>
</evidence>